<dbReference type="Proteomes" id="UP000306585">
    <property type="component" value="Unassembled WGS sequence"/>
</dbReference>
<proteinExistence type="predicted"/>
<dbReference type="AlphaFoldDB" id="A0A5R9GHF8"/>
<evidence type="ECO:0000313" key="3">
    <source>
        <dbReference type="EMBL" id="TLS65378.1"/>
    </source>
</evidence>
<comment type="caution">
    <text evidence="3">The sequence shown here is derived from an EMBL/GenBank/DDBJ whole genome shotgun (WGS) entry which is preliminary data.</text>
</comment>
<feature type="transmembrane region" description="Helical" evidence="2">
    <location>
        <begin position="21"/>
        <end position="40"/>
    </location>
</feature>
<gene>
    <name evidence="3" type="ORF">FEF65_13010</name>
</gene>
<dbReference type="EMBL" id="VBRY01000018">
    <property type="protein sequence ID" value="TLS65378.1"/>
    <property type="molecule type" value="Genomic_DNA"/>
</dbReference>
<protein>
    <recommendedName>
        <fullName evidence="5">VWA domain-containing protein</fullName>
    </recommendedName>
</protein>
<keyword evidence="1" id="KW-0175">Coiled coil</keyword>
<evidence type="ECO:0008006" key="5">
    <source>
        <dbReference type="Google" id="ProtNLM"/>
    </source>
</evidence>
<accession>A0A5R9GHF8</accession>
<sequence>MRNRRASAQDNFYEIFSDMSLLMLAAFVFLFAVILISARLQGSDVAQMQIQQLREKNQALQAENRDGVVHLQQALQQSEAEKKDLELQMQRIYQDQSERILETVGLGQGQGKKDFELFVSGLRKIPGKQLHLVVDATGSMHGVTTFLIPILRVIALRTDKEVSAISWYADNRTGTITGSMDDMLDQLIQQAPFVGAIESIGKAFDEISAKTAPPGAYLLIGDERPSDEIHYHQIPAPVFTLPLGTEHDASTQYAYQKLADATGGKMLQLHFK</sequence>
<keyword evidence="2" id="KW-0472">Membrane</keyword>
<reference evidence="3 4" key="1">
    <citation type="journal article" date="2019" name="Appl. Environ. Microbiol.">
        <title>Environmental Evidence and Genomic Insight of Iron-oxidizing Bacteria Preference Towards More Corrosion Resistant Stainless Steel at Higher Salinities.</title>
        <authorList>
            <person name="Garrison C.E."/>
            <person name="Price K.A."/>
            <person name="Field E.K."/>
        </authorList>
    </citation>
    <scope>NUCLEOTIDE SEQUENCE [LARGE SCALE GENOMIC DNA]</scope>
    <source>
        <strain evidence="3 4">P3</strain>
    </source>
</reference>
<keyword evidence="4" id="KW-1185">Reference proteome</keyword>
<feature type="coiled-coil region" evidence="1">
    <location>
        <begin position="43"/>
        <end position="95"/>
    </location>
</feature>
<evidence type="ECO:0000313" key="4">
    <source>
        <dbReference type="Proteomes" id="UP000306585"/>
    </source>
</evidence>
<evidence type="ECO:0000256" key="2">
    <source>
        <dbReference type="SAM" id="Phobius"/>
    </source>
</evidence>
<keyword evidence="2" id="KW-0812">Transmembrane</keyword>
<name>A0A5R9GHF8_9PROT</name>
<organism evidence="3 4">
    <name type="scientific">Mariprofundus erugo</name>
    <dbReference type="NCBI Taxonomy" id="2528639"/>
    <lineage>
        <taxon>Bacteria</taxon>
        <taxon>Pseudomonadati</taxon>
        <taxon>Pseudomonadota</taxon>
        <taxon>Candidatius Mariprofundia</taxon>
        <taxon>Mariprofundales</taxon>
        <taxon>Mariprofundaceae</taxon>
        <taxon>Mariprofundus</taxon>
    </lineage>
</organism>
<keyword evidence="2" id="KW-1133">Transmembrane helix</keyword>
<evidence type="ECO:0000256" key="1">
    <source>
        <dbReference type="SAM" id="Coils"/>
    </source>
</evidence>